<keyword evidence="3" id="KW-1185">Reference proteome</keyword>
<proteinExistence type="predicted"/>
<keyword evidence="1" id="KW-0472">Membrane</keyword>
<protein>
    <submittedName>
        <fullName evidence="2">Uncharacterized protein</fullName>
    </submittedName>
</protein>
<evidence type="ECO:0000313" key="2">
    <source>
        <dbReference type="EMBL" id="MBM7413405.1"/>
    </source>
</evidence>
<dbReference type="Proteomes" id="UP000703038">
    <property type="component" value="Unassembled WGS sequence"/>
</dbReference>
<dbReference type="RefSeq" id="WP_204866038.1">
    <property type="nucleotide sequence ID" value="NZ_JAFBBK010000001.1"/>
</dbReference>
<keyword evidence="1" id="KW-0812">Transmembrane</keyword>
<reference evidence="2 3" key="1">
    <citation type="submission" date="2021-01" db="EMBL/GenBank/DDBJ databases">
        <title>Genomics of switchgrass bacterial isolates.</title>
        <authorList>
            <person name="Shade A."/>
        </authorList>
    </citation>
    <scope>NUCLEOTIDE SEQUENCE [LARGE SCALE GENOMIC DNA]</scope>
    <source>
        <strain evidence="2 3">PvP111</strain>
    </source>
</reference>
<comment type="caution">
    <text evidence="2">The sequence shown here is derived from an EMBL/GenBank/DDBJ whole genome shotgun (WGS) entry which is preliminary data.</text>
</comment>
<gene>
    <name evidence="2" type="ORF">JOE42_000138</name>
</gene>
<keyword evidence="1" id="KW-1133">Transmembrane helix</keyword>
<dbReference type="EMBL" id="JAFBBK010000001">
    <property type="protein sequence ID" value="MBM7413405.1"/>
    <property type="molecule type" value="Genomic_DNA"/>
</dbReference>
<sequence length="70" mass="7281">MRTRLGALDRRTRTALGGPGLGVVALAALVVLGAVILVHAVDPDAWVVAVVLALVALVVNFGGARRSRRR</sequence>
<accession>A0ABS2KP13</accession>
<name>A0ABS2KP13_9NOCA</name>
<feature type="transmembrane region" description="Helical" evidence="1">
    <location>
        <begin position="46"/>
        <end position="64"/>
    </location>
</feature>
<organism evidence="2 3">
    <name type="scientific">Rhodococcoides corynebacterioides</name>
    <dbReference type="NCBI Taxonomy" id="53972"/>
    <lineage>
        <taxon>Bacteria</taxon>
        <taxon>Bacillati</taxon>
        <taxon>Actinomycetota</taxon>
        <taxon>Actinomycetes</taxon>
        <taxon>Mycobacteriales</taxon>
        <taxon>Nocardiaceae</taxon>
        <taxon>Rhodococcoides</taxon>
    </lineage>
</organism>
<feature type="transmembrane region" description="Helical" evidence="1">
    <location>
        <begin position="21"/>
        <end position="40"/>
    </location>
</feature>
<evidence type="ECO:0000313" key="3">
    <source>
        <dbReference type="Proteomes" id="UP000703038"/>
    </source>
</evidence>
<evidence type="ECO:0000256" key="1">
    <source>
        <dbReference type="SAM" id="Phobius"/>
    </source>
</evidence>